<evidence type="ECO:0000313" key="9">
    <source>
        <dbReference type="EMBL" id="KAB4479666.1"/>
    </source>
</evidence>
<evidence type="ECO:0000313" key="17">
    <source>
        <dbReference type="Proteomes" id="UP000283616"/>
    </source>
</evidence>
<evidence type="ECO:0000313" key="16">
    <source>
        <dbReference type="Proteomes" id="UP000095541"/>
    </source>
</evidence>
<reference evidence="17 18" key="2">
    <citation type="submission" date="2018-08" db="EMBL/GenBank/DDBJ databases">
        <title>A genome reference for cultivated species of the human gut microbiota.</title>
        <authorList>
            <person name="Zou Y."/>
            <person name="Xue W."/>
            <person name="Luo G."/>
        </authorList>
    </citation>
    <scope>NUCLEOTIDE SEQUENCE [LARGE SCALE GENOMIC DNA]</scope>
    <source>
        <strain evidence="12 17">AF37-12</strain>
        <strain evidence="11 18">AM30-26</strain>
    </source>
</reference>
<dbReference type="InterPro" id="IPR011322">
    <property type="entry name" value="N-reg_PII-like_a/b"/>
</dbReference>
<reference evidence="4 16" key="1">
    <citation type="submission" date="2015-09" db="EMBL/GenBank/DDBJ databases">
        <authorList>
            <consortium name="Pathogen Informatics"/>
        </authorList>
    </citation>
    <scope>NUCLEOTIDE SEQUENCE [LARGE SCALE GENOMIC DNA]</scope>
    <source>
        <strain evidence="4 16">2789STDY5834945</strain>
    </source>
</reference>
<dbReference type="GO" id="GO:0005524">
    <property type="term" value="F:ATP binding"/>
    <property type="evidence" value="ECO:0007669"/>
    <property type="project" value="TreeGrafter"/>
</dbReference>
<dbReference type="EMBL" id="WCRS01000002">
    <property type="protein sequence ID" value="KAB4478144.1"/>
    <property type="molecule type" value="Genomic_DNA"/>
</dbReference>
<evidence type="ECO:0000313" key="23">
    <source>
        <dbReference type="Proteomes" id="UP000488521"/>
    </source>
</evidence>
<dbReference type="PROSITE" id="PS00638">
    <property type="entry name" value="PII_GLNB_CTER"/>
    <property type="match status" value="1"/>
</dbReference>
<dbReference type="Proteomes" id="UP000500882">
    <property type="component" value="Chromosome"/>
</dbReference>
<dbReference type="Proteomes" id="UP000460317">
    <property type="component" value="Unassembled WGS sequence"/>
</dbReference>
<dbReference type="Proteomes" id="UP001162960">
    <property type="component" value="Chromosome"/>
</dbReference>
<dbReference type="EMBL" id="WCSY01000009">
    <property type="protein sequence ID" value="KAB4313407.1"/>
    <property type="molecule type" value="Genomic_DNA"/>
</dbReference>
<dbReference type="GeneID" id="60926502"/>
<dbReference type="EMBL" id="AP022660">
    <property type="protein sequence ID" value="BCA50584.1"/>
    <property type="molecule type" value="Genomic_DNA"/>
</dbReference>
<dbReference type="Proteomes" id="UP001156216">
    <property type="component" value="Chromosome"/>
</dbReference>
<reference evidence="10" key="6">
    <citation type="submission" date="2021-07" db="EMBL/GenBank/DDBJ databases">
        <title>Comparative genomics of Bacteroides fragilis group isolates reveals species-dependent resistance mechanisms and validates clinical tools for resistance prediction.</title>
        <authorList>
            <person name="Wallace M.J."/>
            <person name="Jean S."/>
            <person name="Wallace M.A."/>
            <person name="Carey-Ann B.D."/>
            <person name="Dantas G."/>
        </authorList>
    </citation>
    <scope>NUCLEOTIDE SEQUENCE</scope>
    <source>
        <strain evidence="10">BJH_160</strain>
    </source>
</reference>
<evidence type="ECO:0000313" key="25">
    <source>
        <dbReference type="Proteomes" id="UP001156218"/>
    </source>
</evidence>
<dbReference type="Proteomes" id="UP000436825">
    <property type="component" value="Unassembled WGS sequence"/>
</dbReference>
<evidence type="ECO:0000313" key="15">
    <source>
        <dbReference type="EMBL" id="UYU93018.1"/>
    </source>
</evidence>
<reference evidence="19 20" key="3">
    <citation type="journal article" date="2019" name="Nat. Med.">
        <title>A library of human gut bacterial isolates paired with longitudinal multiomics data enables mechanistic microbiome research.</title>
        <authorList>
            <person name="Poyet M."/>
            <person name="Groussin M."/>
            <person name="Gibbons S.M."/>
            <person name="Avila-Pacheco J."/>
            <person name="Jiang X."/>
            <person name="Kearney S.M."/>
            <person name="Perrotta A.R."/>
            <person name="Berdy B."/>
            <person name="Zhao S."/>
            <person name="Lieberman T.D."/>
            <person name="Swanson P.K."/>
            <person name="Smith M."/>
            <person name="Roesemann S."/>
            <person name="Alexander J.E."/>
            <person name="Rich S.A."/>
            <person name="Livny J."/>
            <person name="Vlamakis H."/>
            <person name="Clish C."/>
            <person name="Bullock K."/>
            <person name="Deik A."/>
            <person name="Scott J."/>
            <person name="Pierce K.A."/>
            <person name="Xavier R.J."/>
            <person name="Alm E.J."/>
        </authorList>
    </citation>
    <scope>NUCLEOTIDE SEQUENCE [LARGE SCALE GENOMIC DNA]</scope>
    <source>
        <strain evidence="8 23">BIOML-A156</strain>
        <strain evidence="7 19">BIOML-A160</strain>
        <strain evidence="9 20">BIOML-A162</strain>
        <strain evidence="6 22">BIOML-A165</strain>
        <strain evidence="5 21">BIOML-A188</strain>
    </source>
</reference>
<dbReference type="EMBL" id="WCSB01000009">
    <property type="protein sequence ID" value="KAB4452237.1"/>
    <property type="molecule type" value="Genomic_DNA"/>
</dbReference>
<evidence type="ECO:0000256" key="1">
    <source>
        <dbReference type="PIRSR" id="PIRSR602187-50"/>
    </source>
</evidence>
<dbReference type="InterPro" id="IPR017918">
    <property type="entry name" value="N-reg_PII_CS"/>
</dbReference>
<evidence type="ECO:0000313" key="8">
    <source>
        <dbReference type="EMBL" id="KAB4478144.1"/>
    </source>
</evidence>
<dbReference type="OMA" id="IEWFSYY"/>
<dbReference type="GO" id="GO:0005829">
    <property type="term" value="C:cytosol"/>
    <property type="evidence" value="ECO:0007669"/>
    <property type="project" value="TreeGrafter"/>
</dbReference>
<dbReference type="Proteomes" id="UP000436858">
    <property type="component" value="Unassembled WGS sequence"/>
</dbReference>
<gene>
    <name evidence="4" type="primary">glnB</name>
    <name evidence="3" type="ORF">BatF92_25260</name>
    <name evidence="12" type="ORF">DW011_09660</name>
    <name evidence="11" type="ORF">DW780_22795</name>
    <name evidence="4" type="ORF">ERS852557_02022</name>
    <name evidence="8" type="ORF">GAN59_04345</name>
    <name evidence="7" type="ORF">GAN75_09150</name>
    <name evidence="9" type="ORF">GAN91_17225</name>
    <name evidence="6" type="ORF">GAN93_11575</name>
    <name evidence="5" type="ORF">GAO51_11025</name>
    <name evidence="10" type="ORF">K0H07_14830</name>
    <name evidence="14" type="ORF">KQP59_22765</name>
    <name evidence="13" type="ORF">KQP68_23910</name>
    <name evidence="15" type="ORF">KQP74_10340</name>
</gene>
<evidence type="ECO:0000313" key="12">
    <source>
        <dbReference type="EMBL" id="RHL60026.1"/>
    </source>
</evidence>
<dbReference type="PATRIC" id="fig|818.23.peg.2113"/>
<evidence type="ECO:0000313" key="6">
    <source>
        <dbReference type="EMBL" id="KAB4452237.1"/>
    </source>
</evidence>
<protein>
    <submittedName>
        <fullName evidence="3">Nitrogen regulatory protein P-II</fullName>
    </submittedName>
    <submittedName>
        <fullName evidence="9">P-II family nitrogen regulator</fullName>
    </submittedName>
</protein>
<comment type="similarity">
    <text evidence="2">Belongs to the P(II) protein family.</text>
</comment>
<evidence type="ECO:0000313" key="24">
    <source>
        <dbReference type="Proteomes" id="UP000500882"/>
    </source>
</evidence>
<evidence type="ECO:0000313" key="7">
    <source>
        <dbReference type="EMBL" id="KAB4456746.1"/>
    </source>
</evidence>
<dbReference type="EMBL" id="WCRW01000005">
    <property type="protein sequence ID" value="KAB4456746.1"/>
    <property type="molecule type" value="Genomic_DNA"/>
</dbReference>
<reference evidence="3 24" key="4">
    <citation type="submission" date="2020-02" db="EMBL/GenBank/DDBJ databases">
        <title>Whole-genome sequencing and comparative analysis of the genomes of Bacteroides thetaiotaomicron and Escherichia coli isolated from a healthy resident in Vietnam.</title>
        <authorList>
            <person name="Mohsin M."/>
            <person name="Tanaka K."/>
            <person name="Kawahara R."/>
            <person name="Kondo S."/>
            <person name="Noguchi H."/>
            <person name="Motooka D."/>
            <person name="Nakamura S."/>
            <person name="Khong D.T."/>
            <person name="Nguyen T.N."/>
            <person name="Tran H.T."/>
            <person name="Yamamoto Y."/>
        </authorList>
    </citation>
    <scope>NUCLEOTIDE SEQUENCE [LARGE SCALE GENOMIC DNA]</scope>
    <source>
        <strain evidence="3 24">F9-2</strain>
    </source>
</reference>
<dbReference type="Proteomes" id="UP000284785">
    <property type="component" value="Unassembled WGS sequence"/>
</dbReference>
<dbReference type="PRINTS" id="PR00340">
    <property type="entry name" value="PIIGLNB"/>
</dbReference>
<dbReference type="Pfam" id="PF00543">
    <property type="entry name" value="P-II"/>
    <property type="match status" value="1"/>
</dbReference>
<dbReference type="GO" id="GO:0030234">
    <property type="term" value="F:enzyme regulator activity"/>
    <property type="evidence" value="ECO:0007669"/>
    <property type="project" value="InterPro"/>
</dbReference>
<keyword evidence="1" id="KW-0597">Phosphoprotein</keyword>
<accession>A0A0P0ETV4</accession>
<evidence type="ECO:0000313" key="22">
    <source>
        <dbReference type="Proteomes" id="UP000460317"/>
    </source>
</evidence>
<dbReference type="EMBL" id="CP083685">
    <property type="protein sequence ID" value="UYU93018.1"/>
    <property type="molecule type" value="Genomic_DNA"/>
</dbReference>
<dbReference type="EMBL" id="WCRY01000017">
    <property type="protein sequence ID" value="KAB4479666.1"/>
    <property type="molecule type" value="Genomic_DNA"/>
</dbReference>
<dbReference type="PROSITE" id="PS51343">
    <property type="entry name" value="PII_GLNB_DOM"/>
    <property type="match status" value="1"/>
</dbReference>
<feature type="modified residue" description="O-UMP-tyrosine" evidence="1">
    <location>
        <position position="50"/>
    </location>
</feature>
<dbReference type="GO" id="GO:0006808">
    <property type="term" value="P:regulation of nitrogen utilization"/>
    <property type="evidence" value="ECO:0007669"/>
    <property type="project" value="InterPro"/>
</dbReference>
<dbReference type="RefSeq" id="WP_008763126.1">
    <property type="nucleotide sequence ID" value="NZ_AP022660.1"/>
</dbReference>
<dbReference type="Proteomes" id="UP000283616">
    <property type="component" value="Unassembled WGS sequence"/>
</dbReference>
<name>A0A0P0ETV4_BACT4</name>
<evidence type="ECO:0000313" key="19">
    <source>
        <dbReference type="Proteomes" id="UP000436825"/>
    </source>
</evidence>
<dbReference type="Proteomes" id="UP000488521">
    <property type="component" value="Unassembled WGS sequence"/>
</dbReference>
<evidence type="ECO:0000313" key="11">
    <source>
        <dbReference type="EMBL" id="RHD82304.1"/>
    </source>
</evidence>
<dbReference type="EMBL" id="CZBI01000002">
    <property type="protein sequence ID" value="CUP87889.1"/>
    <property type="molecule type" value="Genomic_DNA"/>
</dbReference>
<evidence type="ECO:0000313" key="3">
    <source>
        <dbReference type="EMBL" id="BCA50584.1"/>
    </source>
</evidence>
<evidence type="ECO:0000313" key="5">
    <source>
        <dbReference type="EMBL" id="KAB4313407.1"/>
    </source>
</evidence>
<dbReference type="PANTHER" id="PTHR30115:SF11">
    <property type="entry name" value="NITROGEN REGULATORY PROTEIN P-II HOMOLOG"/>
    <property type="match status" value="1"/>
</dbReference>
<dbReference type="SMART" id="SM00938">
    <property type="entry name" value="P-II"/>
    <property type="match status" value="1"/>
</dbReference>
<dbReference type="Gene3D" id="3.30.70.120">
    <property type="match status" value="1"/>
</dbReference>
<dbReference type="PANTHER" id="PTHR30115">
    <property type="entry name" value="NITROGEN REGULATORY PROTEIN P-II"/>
    <property type="match status" value="1"/>
</dbReference>
<dbReference type="EMBL" id="QSJP01000027">
    <property type="protein sequence ID" value="RHD82304.1"/>
    <property type="molecule type" value="Genomic_DNA"/>
</dbReference>
<organism evidence="9 20">
    <name type="scientific">Bacteroides thetaiotaomicron</name>
    <dbReference type="NCBI Taxonomy" id="818"/>
    <lineage>
        <taxon>Bacteria</taxon>
        <taxon>Pseudomonadati</taxon>
        <taxon>Bacteroidota</taxon>
        <taxon>Bacteroidia</taxon>
        <taxon>Bacteroidales</taxon>
        <taxon>Bacteroidaceae</taxon>
        <taxon>Bacteroides</taxon>
    </lineage>
</organism>
<dbReference type="Proteomes" id="UP000095541">
    <property type="component" value="Unassembled WGS sequence"/>
</dbReference>
<dbReference type="AlphaFoldDB" id="A0A0P0ETV4"/>
<dbReference type="InterPro" id="IPR015867">
    <property type="entry name" value="N-reg_PII/ATP_PRibTrfase_C"/>
</dbReference>
<evidence type="ECO:0000256" key="2">
    <source>
        <dbReference type="RuleBase" id="RU003936"/>
    </source>
</evidence>
<dbReference type="InterPro" id="IPR002187">
    <property type="entry name" value="N-reg_PII"/>
</dbReference>
<dbReference type="EMBL" id="CP083680">
    <property type="protein sequence ID" value="UYU66565.1"/>
    <property type="molecule type" value="Genomic_DNA"/>
</dbReference>
<evidence type="ECO:0000313" key="14">
    <source>
        <dbReference type="EMBL" id="UYU71054.1"/>
    </source>
</evidence>
<dbReference type="SUPFAM" id="SSF54913">
    <property type="entry name" value="GlnB-like"/>
    <property type="match status" value="1"/>
</dbReference>
<evidence type="ECO:0000313" key="4">
    <source>
        <dbReference type="EMBL" id="CUP87889.1"/>
    </source>
</evidence>
<evidence type="ECO:0000313" key="20">
    <source>
        <dbReference type="Proteomes" id="UP000436858"/>
    </source>
</evidence>
<dbReference type="Proteomes" id="UP001200544">
    <property type="component" value="Unassembled WGS sequence"/>
</dbReference>
<dbReference type="Proteomes" id="UP001156218">
    <property type="component" value="Chromosome"/>
</dbReference>
<dbReference type="Proteomes" id="UP000440614">
    <property type="component" value="Unassembled WGS sequence"/>
</dbReference>
<evidence type="ECO:0000313" key="18">
    <source>
        <dbReference type="Proteomes" id="UP000284785"/>
    </source>
</evidence>
<dbReference type="KEGG" id="btho:Btheta7330_02041"/>
<dbReference type="EMBL" id="QROV01000009">
    <property type="protein sequence ID" value="RHL60026.1"/>
    <property type="molecule type" value="Genomic_DNA"/>
</dbReference>
<dbReference type="EMBL" id="CP083681">
    <property type="protein sequence ID" value="UYU71054.1"/>
    <property type="molecule type" value="Genomic_DNA"/>
</dbReference>
<evidence type="ECO:0000313" key="21">
    <source>
        <dbReference type="Proteomes" id="UP000440614"/>
    </source>
</evidence>
<dbReference type="EMBL" id="JAHYQA010000008">
    <property type="protein sequence ID" value="MCE9238421.1"/>
    <property type="molecule type" value="Genomic_DNA"/>
</dbReference>
<evidence type="ECO:0000313" key="13">
    <source>
        <dbReference type="EMBL" id="UYU66565.1"/>
    </source>
</evidence>
<reference evidence="13 25" key="5">
    <citation type="submission" date="2021-06" db="EMBL/GenBank/DDBJ databases">
        <title>Interrogation of the integrated mobile genetic elements in gut-associated Bacteroides with a consensus prediction approach.</title>
        <authorList>
            <person name="Campbell D.E."/>
            <person name="Leigh J.R."/>
            <person name="Kim T."/>
            <person name="England W."/>
            <person name="Whitaker R.J."/>
            <person name="Degnan P.H."/>
        </authorList>
    </citation>
    <scope>NUCLEOTIDE SEQUENCE [LARGE SCALE GENOMIC DNA]</scope>
    <source>
        <strain evidence="15">VPI-3443</strain>
        <strain evidence="14">VPI-BTDOT2</strain>
        <strain evidence="13 25">WAL8669</strain>
    </source>
</reference>
<evidence type="ECO:0000313" key="10">
    <source>
        <dbReference type="EMBL" id="MCE9238421.1"/>
    </source>
</evidence>
<proteinExistence type="inferred from homology"/>
<sequence length="118" mass="13473">MKKIEAIIRKTKFEDVKDALLEADIEWFSYYDVRGIGKARQGRIYRGVVYDTSTIERILVSIVVRDKNAEKTVQAIIKAAQTGEIGDGRIFVIPIEDAIRIRTAERGDIALYNAEQER</sequence>